<dbReference type="PROSITE" id="PS50405">
    <property type="entry name" value="GST_CTER"/>
    <property type="match status" value="1"/>
</dbReference>
<organism evidence="3 4">
    <name type="scientific">Hoeflea prorocentri</name>
    <dbReference type="NCBI Taxonomy" id="1922333"/>
    <lineage>
        <taxon>Bacteria</taxon>
        <taxon>Pseudomonadati</taxon>
        <taxon>Pseudomonadota</taxon>
        <taxon>Alphaproteobacteria</taxon>
        <taxon>Hyphomicrobiales</taxon>
        <taxon>Rhizobiaceae</taxon>
        <taxon>Hoeflea</taxon>
    </lineage>
</organism>
<dbReference type="PANTHER" id="PTHR44051:SF19">
    <property type="entry name" value="DISULFIDE-BOND OXIDOREDUCTASE YFCG"/>
    <property type="match status" value="1"/>
</dbReference>
<keyword evidence="4" id="KW-1185">Reference proteome</keyword>
<proteinExistence type="predicted"/>
<dbReference type="Gene3D" id="3.40.30.10">
    <property type="entry name" value="Glutaredoxin"/>
    <property type="match status" value="1"/>
</dbReference>
<comment type="caution">
    <text evidence="3">The sequence shown here is derived from an EMBL/GenBank/DDBJ whole genome shotgun (WGS) entry which is preliminary data.</text>
</comment>
<feature type="domain" description="GST N-terminal" evidence="1">
    <location>
        <begin position="18"/>
        <end position="105"/>
    </location>
</feature>
<dbReference type="SFLD" id="SFLDS00019">
    <property type="entry name" value="Glutathione_Transferase_(cytos"/>
    <property type="match status" value="1"/>
</dbReference>
<dbReference type="SFLD" id="SFLDG00358">
    <property type="entry name" value="Main_(cytGST)"/>
    <property type="match status" value="1"/>
</dbReference>
<evidence type="ECO:0000313" key="3">
    <source>
        <dbReference type="EMBL" id="MDA5400069.1"/>
    </source>
</evidence>
<evidence type="ECO:0000259" key="1">
    <source>
        <dbReference type="PROSITE" id="PS50404"/>
    </source>
</evidence>
<dbReference type="AlphaFoldDB" id="A0A9X3UKD7"/>
<accession>A0A9X3UKD7</accession>
<gene>
    <name evidence="3" type="ORF">OQ273_15925</name>
</gene>
<dbReference type="Proteomes" id="UP001151234">
    <property type="component" value="Unassembled WGS sequence"/>
</dbReference>
<dbReference type="PANTHER" id="PTHR44051">
    <property type="entry name" value="GLUTATHIONE S-TRANSFERASE-RELATED"/>
    <property type="match status" value="1"/>
</dbReference>
<evidence type="ECO:0000313" key="4">
    <source>
        <dbReference type="Proteomes" id="UP001151234"/>
    </source>
</evidence>
<evidence type="ECO:0000259" key="2">
    <source>
        <dbReference type="PROSITE" id="PS50405"/>
    </source>
</evidence>
<dbReference type="Pfam" id="PF13409">
    <property type="entry name" value="GST_N_2"/>
    <property type="match status" value="1"/>
</dbReference>
<dbReference type="Gene3D" id="1.20.1050.10">
    <property type="match status" value="1"/>
</dbReference>
<dbReference type="SFLD" id="SFLDG01151">
    <property type="entry name" value="Main.2:_Nu-like"/>
    <property type="match status" value="1"/>
</dbReference>
<dbReference type="InterPro" id="IPR036282">
    <property type="entry name" value="Glutathione-S-Trfase_C_sf"/>
</dbReference>
<dbReference type="InterPro" id="IPR004045">
    <property type="entry name" value="Glutathione_S-Trfase_N"/>
</dbReference>
<dbReference type="EMBL" id="JAPJZI010000001">
    <property type="protein sequence ID" value="MDA5400069.1"/>
    <property type="molecule type" value="Genomic_DNA"/>
</dbReference>
<dbReference type="SUPFAM" id="SSF52833">
    <property type="entry name" value="Thioredoxin-like"/>
    <property type="match status" value="1"/>
</dbReference>
<dbReference type="Pfam" id="PF00043">
    <property type="entry name" value="GST_C"/>
    <property type="match status" value="1"/>
</dbReference>
<name>A0A9X3UKD7_9HYPH</name>
<dbReference type="InterPro" id="IPR040079">
    <property type="entry name" value="Glutathione_S-Trfase"/>
</dbReference>
<dbReference type="CDD" id="cd03048">
    <property type="entry name" value="GST_N_Ure2p_like"/>
    <property type="match status" value="1"/>
</dbReference>
<protein>
    <submittedName>
        <fullName evidence="3">Glutathione binding-like protein</fullName>
    </submittedName>
</protein>
<dbReference type="PROSITE" id="PS50404">
    <property type="entry name" value="GST_NTER"/>
    <property type="match status" value="1"/>
</dbReference>
<dbReference type="InterPro" id="IPR004046">
    <property type="entry name" value="GST_C"/>
</dbReference>
<dbReference type="InterPro" id="IPR010987">
    <property type="entry name" value="Glutathione-S-Trfase_C-like"/>
</dbReference>
<sequence>MTALNSFPITQRWKPTDDRKIQLYSFATPNGVKISIALEELGLPYEAHLAHIGQDDQKTTEFLSLSPNGKIPALIDPDGPDGEPIGIFESGAILLYLAEKTGKLIPSDPVGRLECIQWLFFQMASVGPMFGQFGHFYKFAADKVTDPYPTERYQNETKRLLGVLETRLAGRQWIMGDDYTIADIATFPWVRTVRDFYEAGDVVGLDGFTNVTAWLERCLERPASQKGLKIPARP</sequence>
<reference evidence="3" key="1">
    <citation type="submission" date="2022-11" db="EMBL/GenBank/DDBJ databases">
        <title>Draft genome sequence of Hoeflea poritis E7-10 and Hoeflea prorocentri PM5-8, separated from scleractinian coral Porites lutea and marine dinoflagellate.</title>
        <authorList>
            <person name="Zhang G."/>
            <person name="Wei Q."/>
            <person name="Cai L."/>
        </authorList>
    </citation>
    <scope>NUCLEOTIDE SEQUENCE</scope>
    <source>
        <strain evidence="3">PM5-8</strain>
    </source>
</reference>
<dbReference type="RefSeq" id="WP_267991479.1">
    <property type="nucleotide sequence ID" value="NZ_JAPJZI010000001.1"/>
</dbReference>
<dbReference type="SUPFAM" id="SSF47616">
    <property type="entry name" value="GST C-terminal domain-like"/>
    <property type="match status" value="1"/>
</dbReference>
<feature type="domain" description="GST C-terminal" evidence="2">
    <location>
        <begin position="108"/>
        <end position="234"/>
    </location>
</feature>
<dbReference type="InterPro" id="IPR036249">
    <property type="entry name" value="Thioredoxin-like_sf"/>
</dbReference>